<evidence type="ECO:0000313" key="2">
    <source>
        <dbReference type="Proteomes" id="UP001148614"/>
    </source>
</evidence>
<dbReference type="EMBL" id="JANPWZ010001840">
    <property type="protein sequence ID" value="KAJ3562865.1"/>
    <property type="molecule type" value="Genomic_DNA"/>
</dbReference>
<dbReference type="Proteomes" id="UP001148614">
    <property type="component" value="Unassembled WGS sequence"/>
</dbReference>
<gene>
    <name evidence="1" type="ORF">NPX13_g8401</name>
</gene>
<dbReference type="AlphaFoldDB" id="A0A9W8N911"/>
<organism evidence="1 2">
    <name type="scientific">Xylaria arbuscula</name>
    <dbReference type="NCBI Taxonomy" id="114810"/>
    <lineage>
        <taxon>Eukaryota</taxon>
        <taxon>Fungi</taxon>
        <taxon>Dikarya</taxon>
        <taxon>Ascomycota</taxon>
        <taxon>Pezizomycotina</taxon>
        <taxon>Sordariomycetes</taxon>
        <taxon>Xylariomycetidae</taxon>
        <taxon>Xylariales</taxon>
        <taxon>Xylariaceae</taxon>
        <taxon>Xylaria</taxon>
    </lineage>
</organism>
<keyword evidence="2" id="KW-1185">Reference proteome</keyword>
<comment type="caution">
    <text evidence="1">The sequence shown here is derived from an EMBL/GenBank/DDBJ whole genome shotgun (WGS) entry which is preliminary data.</text>
</comment>
<accession>A0A9W8N911</accession>
<name>A0A9W8N911_9PEZI</name>
<proteinExistence type="predicted"/>
<protein>
    <submittedName>
        <fullName evidence="1">Uncharacterized protein</fullName>
    </submittedName>
</protein>
<sequence>MAEPLSVIALVGLTLDILRSTIIIANSVRSVSNTVDDPKFIAVRAEFFTEQNRLALWVRYVDGQPGGREAITAHLDEMQKVYLLQFEDQAQTLLERATELSSKADPRSKKRIDRFKASIYWSTRGHVELKVLLDAIHKVNNALEKVVTPPPSYHGPIIGVSSFGRGGATASRNHQVIEETSHEETSVDTVQPPVTGRNTMPQPAFHIIHHLHRHSANALDKIEGYGRTKTALPSSVRLQRWGDTLGGPLSLDKLLDLEDDGKLVYEDLRQITITVFVDIILIEVCILTELAKDQSRPDLDRTILDVVACLAVDDATEIAASSATSISDFSDIQELLVKGIMQIERSIDGLYQLLPTIRMIRRGALLEAAGDYHAAASVVASASEDVTRRLLDTVDEIIQSSEKSLSLEDIESSVDRLSQKQIELLREYKRSQAPKLQGTDKKAANILLTNFIQGWYSISELLIVYLRAVEHKRSTVKGVQGEKSTTTSGALGRDGDTKLRERVLELVNNLPHPHTPV</sequence>
<evidence type="ECO:0000313" key="1">
    <source>
        <dbReference type="EMBL" id="KAJ3562865.1"/>
    </source>
</evidence>
<reference evidence="1" key="1">
    <citation type="submission" date="2022-07" db="EMBL/GenBank/DDBJ databases">
        <title>Genome Sequence of Xylaria arbuscula.</title>
        <authorList>
            <person name="Buettner E."/>
        </authorList>
    </citation>
    <scope>NUCLEOTIDE SEQUENCE</scope>
    <source>
        <strain evidence="1">VT107</strain>
    </source>
</reference>